<feature type="non-terminal residue" evidence="2">
    <location>
        <position position="315"/>
    </location>
</feature>
<gene>
    <name evidence="2" type="ORF">VAMP_2n16</name>
</gene>
<accession>A0ABS5QLS1</accession>
<dbReference type="InterPro" id="IPR018631">
    <property type="entry name" value="AAA-ATPase-like_dom"/>
</dbReference>
<sequence length="315" mass="37951">MKKIAIGIQDFKKLITDNYYYIDKTKIIYNLLISNNYYFLSRPRRFGKSLTLSMIKYLYMGEKELFKNTYIYDKRNFEETNPVVYISFASYNKFKDVEKFIKYNLNIYIEDKIYKIEDFVDEIDLGYLVKEIYEKTGKQVVVLIDEYDKVILTHLQDRKKAEYYREFFGAFYSGIKDADQYIKMFFLTGLTKILKMNIFSSLNNLQDISYDPFVYDIMGYTWEDIEKNFEEEIKEIAEQEGKEEKEIKDKIKLYYNGYNFGNSEDTIFNPWNINNLILKRNFQFYWSDTGIPSAIVDYIKEKNIDVVELVERINT</sequence>
<dbReference type="RefSeq" id="WP_213347918.1">
    <property type="nucleotide sequence ID" value="NZ_JAEDAM010000001.1"/>
</dbReference>
<feature type="domain" description="AAA-ATPase-like" evidence="1">
    <location>
        <begin position="6"/>
        <end position="199"/>
    </location>
</feature>
<dbReference type="EMBL" id="JAEDAM010000001">
    <property type="protein sequence ID" value="MBS8121429.1"/>
    <property type="molecule type" value="Genomic_DNA"/>
</dbReference>
<dbReference type="SUPFAM" id="SSF52540">
    <property type="entry name" value="P-loop containing nucleoside triphosphate hydrolases"/>
    <property type="match status" value="1"/>
</dbReference>
<dbReference type="InterPro" id="IPR027417">
    <property type="entry name" value="P-loop_NTPase"/>
</dbReference>
<reference evidence="2 3" key="1">
    <citation type="journal article" date="2021" name="Nat. Commun.">
        <title>Reductive evolution and unique predatory mode in the CPR bacterium Vampirococcus lugosii.</title>
        <authorList>
            <person name="Moreira D."/>
            <person name="Zivanovic Y."/>
            <person name="Lopez-Archilla A.I."/>
            <person name="Iniesto M."/>
            <person name="Lopez-Garcia P."/>
        </authorList>
    </citation>
    <scope>NUCLEOTIDE SEQUENCE [LARGE SCALE GENOMIC DNA]</scope>
    <source>
        <strain evidence="2">Chiprana</strain>
    </source>
</reference>
<dbReference type="PANTHER" id="PTHR34825:SF1">
    <property type="entry name" value="AAA-ATPASE-LIKE DOMAIN-CONTAINING PROTEIN"/>
    <property type="match status" value="1"/>
</dbReference>
<evidence type="ECO:0000313" key="3">
    <source>
        <dbReference type="Proteomes" id="UP000680365"/>
    </source>
</evidence>
<dbReference type="Gene3D" id="3.40.50.300">
    <property type="entry name" value="P-loop containing nucleotide triphosphate hydrolases"/>
    <property type="match status" value="1"/>
</dbReference>
<protein>
    <submittedName>
        <fullName evidence="2">ATPase AAA</fullName>
    </submittedName>
</protein>
<comment type="caution">
    <text evidence="2">The sequence shown here is derived from an EMBL/GenBank/DDBJ whole genome shotgun (WGS) entry which is preliminary data.</text>
</comment>
<organism evidence="2 3">
    <name type="scientific">Candidatus Vampirococcus lugosii</name>
    <dbReference type="NCBI Taxonomy" id="2789015"/>
    <lineage>
        <taxon>Bacteria</taxon>
        <taxon>Candidatus Absconditibacteriota</taxon>
        <taxon>Vampirococcus</taxon>
    </lineage>
</organism>
<dbReference type="PANTHER" id="PTHR34825">
    <property type="entry name" value="CONSERVED PROTEIN, WITH A WEAK D-GALACTARATE DEHYDRATASE/ALTRONATE HYDROLASE DOMAIN"/>
    <property type="match status" value="1"/>
</dbReference>
<dbReference type="Pfam" id="PF09820">
    <property type="entry name" value="AAA-ATPase_like"/>
    <property type="match status" value="1"/>
</dbReference>
<dbReference type="Proteomes" id="UP000680365">
    <property type="component" value="Unassembled WGS sequence"/>
</dbReference>
<proteinExistence type="predicted"/>
<evidence type="ECO:0000313" key="2">
    <source>
        <dbReference type="EMBL" id="MBS8121429.1"/>
    </source>
</evidence>
<name>A0ABS5QLS1_9BACT</name>
<keyword evidence="3" id="KW-1185">Reference proteome</keyword>
<evidence type="ECO:0000259" key="1">
    <source>
        <dbReference type="Pfam" id="PF09820"/>
    </source>
</evidence>